<keyword evidence="2" id="KW-0813">Transport</keyword>
<feature type="chain" id="PRO_5013208494" description="Cytochrome c-551" evidence="9">
    <location>
        <begin position="22"/>
        <end position="103"/>
    </location>
</feature>
<dbReference type="Gene3D" id="1.10.760.10">
    <property type="entry name" value="Cytochrome c-like domain"/>
    <property type="match status" value="1"/>
</dbReference>
<accession>A0A1Y0CZE4</accession>
<keyword evidence="12" id="KW-1185">Reference proteome</keyword>
<evidence type="ECO:0000256" key="5">
    <source>
        <dbReference type="ARBA" id="ARBA00022982"/>
    </source>
</evidence>
<dbReference type="OrthoDB" id="9814063at2"/>
<dbReference type="Proteomes" id="UP000243793">
    <property type="component" value="Chromosome"/>
</dbReference>
<evidence type="ECO:0000256" key="1">
    <source>
        <dbReference type="ARBA" id="ARBA00021020"/>
    </source>
</evidence>
<dbReference type="AlphaFoldDB" id="A0A1Y0CZE4"/>
<keyword evidence="9" id="KW-0732">Signal</keyword>
<comment type="PTM">
    <text evidence="8">Binds 1 heme c group covalently per subunit.</text>
</comment>
<keyword evidence="4 8" id="KW-0479">Metal-binding</keyword>
<feature type="binding site" description="covalent" evidence="8">
    <location>
        <position position="33"/>
    </location>
    <ligand>
        <name>heme c</name>
        <dbReference type="ChEBI" id="CHEBI:61717"/>
    </ligand>
</feature>
<evidence type="ECO:0000256" key="8">
    <source>
        <dbReference type="PIRSR" id="PIRSR602324-1"/>
    </source>
</evidence>
<dbReference type="PROSITE" id="PS51007">
    <property type="entry name" value="CYTC"/>
    <property type="match status" value="1"/>
</dbReference>
<evidence type="ECO:0000256" key="6">
    <source>
        <dbReference type="ARBA" id="ARBA00023004"/>
    </source>
</evidence>
<evidence type="ECO:0000256" key="7">
    <source>
        <dbReference type="ARBA" id="ARBA00031244"/>
    </source>
</evidence>
<evidence type="ECO:0000256" key="4">
    <source>
        <dbReference type="ARBA" id="ARBA00022723"/>
    </source>
</evidence>
<evidence type="ECO:0000313" key="12">
    <source>
        <dbReference type="Proteomes" id="UP000243793"/>
    </source>
</evidence>
<feature type="signal peptide" evidence="9">
    <location>
        <begin position="1"/>
        <end position="21"/>
    </location>
</feature>
<dbReference type="InterPro" id="IPR002324">
    <property type="entry name" value="Cyt_c_ID"/>
</dbReference>
<keyword evidence="3 8" id="KW-0349">Heme</keyword>
<keyword evidence="5" id="KW-0249">Electron transport</keyword>
<dbReference type="GO" id="GO:0009055">
    <property type="term" value="F:electron transfer activity"/>
    <property type="evidence" value="ECO:0007669"/>
    <property type="project" value="InterPro"/>
</dbReference>
<proteinExistence type="predicted"/>
<keyword evidence="6 8" id="KW-0408">Iron</keyword>
<dbReference type="KEGG" id="ocm:CBP12_11495"/>
<organism evidence="11 12">
    <name type="scientific">Oceanisphaera avium</name>
    <dbReference type="NCBI Taxonomy" id="1903694"/>
    <lineage>
        <taxon>Bacteria</taxon>
        <taxon>Pseudomonadati</taxon>
        <taxon>Pseudomonadota</taxon>
        <taxon>Gammaproteobacteria</taxon>
        <taxon>Aeromonadales</taxon>
        <taxon>Aeromonadaceae</taxon>
        <taxon>Oceanisphaera</taxon>
    </lineage>
</organism>
<dbReference type="GO" id="GO:0005506">
    <property type="term" value="F:iron ion binding"/>
    <property type="evidence" value="ECO:0007669"/>
    <property type="project" value="InterPro"/>
</dbReference>
<gene>
    <name evidence="11" type="ORF">CBP12_11495</name>
</gene>
<evidence type="ECO:0000313" key="11">
    <source>
        <dbReference type="EMBL" id="ART80693.1"/>
    </source>
</evidence>
<feature type="domain" description="Cytochrome c" evidence="10">
    <location>
        <begin position="19"/>
        <end position="103"/>
    </location>
</feature>
<evidence type="ECO:0000259" key="10">
    <source>
        <dbReference type="PROSITE" id="PS51007"/>
    </source>
</evidence>
<reference evidence="12" key="1">
    <citation type="submission" date="2017-05" db="EMBL/GenBank/DDBJ databases">
        <authorList>
            <person name="Sung H."/>
        </authorList>
    </citation>
    <scope>NUCLEOTIDE SEQUENCE [LARGE SCALE GENOMIC DNA]</scope>
    <source>
        <strain evidence="12">AMac2203</strain>
    </source>
</reference>
<feature type="binding site" description="covalent" evidence="8">
    <location>
        <position position="37"/>
    </location>
    <ligand>
        <name>heme c</name>
        <dbReference type="ChEBI" id="CHEBI:61717"/>
    </ligand>
</feature>
<evidence type="ECO:0000256" key="9">
    <source>
        <dbReference type="SAM" id="SignalP"/>
    </source>
</evidence>
<feature type="binding site" description="axial binding residue" evidence="8">
    <location>
        <position position="83"/>
    </location>
    <ligand>
        <name>heme c</name>
        <dbReference type="ChEBI" id="CHEBI:61717"/>
    </ligand>
    <ligandPart>
        <name>Fe</name>
        <dbReference type="ChEBI" id="CHEBI:18248"/>
    </ligandPart>
</feature>
<dbReference type="GO" id="GO:0020037">
    <property type="term" value="F:heme binding"/>
    <property type="evidence" value="ECO:0007669"/>
    <property type="project" value="InterPro"/>
</dbReference>
<dbReference type="InterPro" id="IPR009056">
    <property type="entry name" value="Cyt_c-like_dom"/>
</dbReference>
<dbReference type="EMBL" id="CP021376">
    <property type="protein sequence ID" value="ART80693.1"/>
    <property type="molecule type" value="Genomic_DNA"/>
</dbReference>
<evidence type="ECO:0000256" key="3">
    <source>
        <dbReference type="ARBA" id="ARBA00022617"/>
    </source>
</evidence>
<dbReference type="InterPro" id="IPR036909">
    <property type="entry name" value="Cyt_c-like_dom_sf"/>
</dbReference>
<dbReference type="PRINTS" id="PR00606">
    <property type="entry name" value="CYTCHROMECID"/>
</dbReference>
<dbReference type="RefSeq" id="WP_086964561.1">
    <property type="nucleotide sequence ID" value="NZ_CP021376.1"/>
</dbReference>
<protein>
    <recommendedName>
        <fullName evidence="1">Cytochrome c-551</fullName>
    </recommendedName>
    <alternativeName>
        <fullName evidence="7">Cytochrome c551</fullName>
    </alternativeName>
</protein>
<evidence type="ECO:0000256" key="2">
    <source>
        <dbReference type="ARBA" id="ARBA00022448"/>
    </source>
</evidence>
<sequence>MKKVLLPIAVLSLAVSFGSLANEGEAIFKSNSCVGCHTVDSQLVGPALSAVAERYADDENAVETLADHIKNGSQGRWGSAMPMGPNAVTEEEATSLAQWIVTL</sequence>
<name>A0A1Y0CZE4_9GAMM</name>
<dbReference type="SUPFAM" id="SSF46626">
    <property type="entry name" value="Cytochrome c"/>
    <property type="match status" value="1"/>
</dbReference>
<dbReference type="Pfam" id="PF00034">
    <property type="entry name" value="Cytochrom_C"/>
    <property type="match status" value="1"/>
</dbReference>